<organism evidence="3 4">
    <name type="scientific">Bambusicola thoracicus</name>
    <name type="common">Chinese bamboo-partridge</name>
    <name type="synonym">Perdix thoracica</name>
    <dbReference type="NCBI Taxonomy" id="9083"/>
    <lineage>
        <taxon>Eukaryota</taxon>
        <taxon>Metazoa</taxon>
        <taxon>Chordata</taxon>
        <taxon>Craniata</taxon>
        <taxon>Vertebrata</taxon>
        <taxon>Euteleostomi</taxon>
        <taxon>Archelosauria</taxon>
        <taxon>Archosauria</taxon>
        <taxon>Dinosauria</taxon>
        <taxon>Saurischia</taxon>
        <taxon>Theropoda</taxon>
        <taxon>Coelurosauria</taxon>
        <taxon>Aves</taxon>
        <taxon>Neognathae</taxon>
        <taxon>Galloanserae</taxon>
        <taxon>Galliformes</taxon>
        <taxon>Phasianidae</taxon>
        <taxon>Perdicinae</taxon>
        <taxon>Bambusicola</taxon>
    </lineage>
</organism>
<reference evidence="3 4" key="1">
    <citation type="submission" date="2018-01" db="EMBL/GenBank/DDBJ databases">
        <title>Comparison of the Chinese Bamboo Partridge and Red Junglefowl genome sequences highlights the importance of demography in genome evolution.</title>
        <authorList>
            <person name="Tiley G.P."/>
            <person name="Kimball R.T."/>
            <person name="Braun E.L."/>
            <person name="Burleigh J.G."/>
        </authorList>
    </citation>
    <scope>NUCLEOTIDE SEQUENCE [LARGE SCALE GENOMIC DNA]</scope>
    <source>
        <strain evidence="3">RTK389</strain>
        <tissue evidence="3">Blood</tissue>
    </source>
</reference>
<evidence type="ECO:0000313" key="4">
    <source>
        <dbReference type="Proteomes" id="UP000237246"/>
    </source>
</evidence>
<keyword evidence="2" id="KW-0472">Membrane</keyword>
<keyword evidence="2" id="KW-0812">Transmembrane</keyword>
<proteinExistence type="predicted"/>
<keyword evidence="4" id="KW-1185">Reference proteome</keyword>
<evidence type="ECO:0000313" key="3">
    <source>
        <dbReference type="EMBL" id="POI20131.1"/>
    </source>
</evidence>
<keyword evidence="2" id="KW-1133">Transmembrane helix</keyword>
<gene>
    <name evidence="3" type="ORF">CIB84_016122</name>
</gene>
<dbReference type="EMBL" id="PPHD01088302">
    <property type="protein sequence ID" value="POI20131.1"/>
    <property type="molecule type" value="Genomic_DNA"/>
</dbReference>
<dbReference type="Proteomes" id="UP000237246">
    <property type="component" value="Unassembled WGS sequence"/>
</dbReference>
<name>A0A2P4S7P5_BAMTH</name>
<sequence length="54" mass="5685">MLWISSSVKSPTSSSSPAQNPTSGNLGLSWLVPLCFLGVLSLLWCPMCRSSGPC</sequence>
<feature type="compositionally biased region" description="Low complexity" evidence="1">
    <location>
        <begin position="1"/>
        <end position="16"/>
    </location>
</feature>
<feature type="region of interest" description="Disordered" evidence="1">
    <location>
        <begin position="1"/>
        <end position="21"/>
    </location>
</feature>
<dbReference type="AlphaFoldDB" id="A0A2P4S7P5"/>
<protein>
    <submittedName>
        <fullName evidence="3">Uncharacterized protein</fullName>
    </submittedName>
</protein>
<evidence type="ECO:0000256" key="2">
    <source>
        <dbReference type="SAM" id="Phobius"/>
    </source>
</evidence>
<comment type="caution">
    <text evidence="3">The sequence shown here is derived from an EMBL/GenBank/DDBJ whole genome shotgun (WGS) entry which is preliminary data.</text>
</comment>
<evidence type="ECO:0000256" key="1">
    <source>
        <dbReference type="SAM" id="MobiDB-lite"/>
    </source>
</evidence>
<feature type="transmembrane region" description="Helical" evidence="2">
    <location>
        <begin position="27"/>
        <end position="45"/>
    </location>
</feature>
<accession>A0A2P4S7P5</accession>